<reference evidence="2 3" key="1">
    <citation type="submission" date="2021-03" db="EMBL/GenBank/DDBJ databases">
        <title>Complete genome of Parasphingorhabdus_sp.JHSY0214.</title>
        <authorList>
            <person name="Yoo J.H."/>
            <person name="Bae J.W."/>
        </authorList>
    </citation>
    <scope>NUCLEOTIDE SEQUENCE [LARGE SCALE GENOMIC DNA]</scope>
    <source>
        <strain evidence="2 3">JHSY0214</strain>
    </source>
</reference>
<name>A0ABX7T568_9SPHN</name>
<dbReference type="EMBL" id="CP071794">
    <property type="protein sequence ID" value="QTD55634.1"/>
    <property type="molecule type" value="Genomic_DNA"/>
</dbReference>
<keyword evidence="3" id="KW-1185">Reference proteome</keyword>
<feature type="transmembrane region" description="Helical" evidence="1">
    <location>
        <begin position="28"/>
        <end position="49"/>
    </location>
</feature>
<proteinExistence type="predicted"/>
<protein>
    <submittedName>
        <fullName evidence="2">Uncharacterized protein</fullName>
    </submittedName>
</protein>
<evidence type="ECO:0000313" key="2">
    <source>
        <dbReference type="EMBL" id="QTD55634.1"/>
    </source>
</evidence>
<evidence type="ECO:0000313" key="3">
    <source>
        <dbReference type="Proteomes" id="UP000663923"/>
    </source>
</evidence>
<keyword evidence="1" id="KW-0812">Transmembrane</keyword>
<keyword evidence="1" id="KW-1133">Transmembrane helix</keyword>
<sequence length="50" mass="5625">MGHAASGVFYSLGTIFYVRKAQPFRYSIWHSFVMMGGASFFVTMWVALVA</sequence>
<keyword evidence="1" id="KW-0472">Membrane</keyword>
<organism evidence="2 3">
    <name type="scientific">Parasphingorhabdus cellanae</name>
    <dbReference type="NCBI Taxonomy" id="2806553"/>
    <lineage>
        <taxon>Bacteria</taxon>
        <taxon>Pseudomonadati</taxon>
        <taxon>Pseudomonadota</taxon>
        <taxon>Alphaproteobacteria</taxon>
        <taxon>Sphingomonadales</taxon>
        <taxon>Sphingomonadaceae</taxon>
        <taxon>Parasphingorhabdus</taxon>
    </lineage>
</organism>
<gene>
    <name evidence="2" type="ORF">J4G78_15770</name>
</gene>
<evidence type="ECO:0000256" key="1">
    <source>
        <dbReference type="SAM" id="Phobius"/>
    </source>
</evidence>
<dbReference type="Proteomes" id="UP000663923">
    <property type="component" value="Chromosome"/>
</dbReference>
<accession>A0ABX7T568</accession>
<dbReference type="RefSeq" id="WP_207987470.1">
    <property type="nucleotide sequence ID" value="NZ_CP071794.1"/>
</dbReference>